<dbReference type="PANTHER" id="PTHR46532:SF11">
    <property type="entry name" value="DYNEIN AXONEMAL HEAVY CHAIN 12"/>
    <property type="match status" value="1"/>
</dbReference>
<evidence type="ECO:0000313" key="2">
    <source>
        <dbReference type="EMBL" id="KRK05052.1"/>
    </source>
</evidence>
<protein>
    <recommendedName>
        <fullName evidence="1">Dynein heavy chain tail domain-containing protein</fullName>
    </recommendedName>
</protein>
<evidence type="ECO:0000313" key="3">
    <source>
        <dbReference type="Proteomes" id="UP000002282"/>
    </source>
</evidence>
<dbReference type="PANTHER" id="PTHR46532">
    <property type="entry name" value="MALE FERTILITY FACTOR KL5"/>
    <property type="match status" value="1"/>
</dbReference>
<reference evidence="2 3" key="2">
    <citation type="journal article" date="2007" name="PLoS Biol.">
        <title>Principles of genome evolution in the Drosophila melanogaster species group.</title>
        <authorList>
            <person name="Ranz J.M."/>
            <person name="Maurin D."/>
            <person name="Chan Y.S."/>
            <person name="von Grotthuss M."/>
            <person name="Hillier L.W."/>
            <person name="Roote J."/>
            <person name="Ashburner M."/>
            <person name="Bergman C.M."/>
        </authorList>
    </citation>
    <scope>NUCLEOTIDE SEQUENCE [LARGE SCALE GENOMIC DNA]</scope>
    <source>
        <strain evidence="3">Tai18E2 / Tucson 14021-0261.01</strain>
    </source>
</reference>
<dbReference type="GO" id="GO:0007018">
    <property type="term" value="P:microtubule-based movement"/>
    <property type="evidence" value="ECO:0007669"/>
    <property type="project" value="InterPro"/>
</dbReference>
<dbReference type="GO" id="GO:0045505">
    <property type="term" value="F:dynein intermediate chain binding"/>
    <property type="evidence" value="ECO:0007669"/>
    <property type="project" value="InterPro"/>
</dbReference>
<keyword evidence="3" id="KW-1185">Reference proteome</keyword>
<dbReference type="InterPro" id="IPR026983">
    <property type="entry name" value="DHC"/>
</dbReference>
<dbReference type="Proteomes" id="UP000002282">
    <property type="component" value="Chromosome Y"/>
</dbReference>
<evidence type="ECO:0000259" key="1">
    <source>
        <dbReference type="Pfam" id="PF08385"/>
    </source>
</evidence>
<proteinExistence type="predicted"/>
<dbReference type="AlphaFoldDB" id="A0A0R1E776"/>
<sequence length="531" mass="61766">MVLEGVPKASAKDVVIEFLNNPIKKRMIFTINSGGQLYPSFSFPVRPRSKVAYFIRYLTPLHLTEENMLNSLLIGDLLPNPLANLSVLCDEVFFPLLNNTVNQMGWTNVIANDMKTESQEMRNGIAQMKGLVINRTIFPLPICMDEVMQTAPAIAMGDISVVNPLMKHSLEFMVVKWLDSVEDLVNIKAGEKIYSKENFPLPEAIFSFWESRLENLESLAEQLGDRRIKTIGFVLEKIQSIFEHSYRRIVELVLESLAEARDITKCLSPLKRKMDKFETNDMDENRQDLRPLMLTIGLVWGHSRYFHTLNNMTLFFNLFHNSLIDCVNRTVEPDSIFQGDVDEAYKKLDINMQHLEYYKYVYNECRNSLKKFKIGTTFNSQDWTWHPDEIFGRLDKFLVRMEELKDLFNTGRDFQKLEKIVMGGLKGRQVTSALEKILEEYNSIYREWTNIQYNPIDPDAENSQFQRDRLSFKAKTDVMERMVSFQFEKALEDTHDLLLAGSLLLRPIIRKHVEGVQLGILDDFEEEIHVR</sequence>
<dbReference type="GO" id="GO:0051959">
    <property type="term" value="F:dynein light intermediate chain binding"/>
    <property type="evidence" value="ECO:0007669"/>
    <property type="project" value="InterPro"/>
</dbReference>
<reference evidence="2 3" key="1">
    <citation type="journal article" date="2007" name="Nature">
        <title>Evolution of genes and genomes on the Drosophila phylogeny.</title>
        <authorList>
            <consortium name="Drosophila 12 Genomes Consortium"/>
            <person name="Clark A.G."/>
            <person name="Eisen M.B."/>
            <person name="Smith D.R."/>
            <person name="Bergman C.M."/>
            <person name="Oliver B."/>
            <person name="Markow T.A."/>
            <person name="Kaufman T.C."/>
            <person name="Kellis M."/>
            <person name="Gelbart W."/>
            <person name="Iyer V.N."/>
            <person name="Pollard D.A."/>
            <person name="Sackton T.B."/>
            <person name="Larracuente A.M."/>
            <person name="Singh N.D."/>
            <person name="Abad J.P."/>
            <person name="Abt D.N."/>
            <person name="Adryan B."/>
            <person name="Aguade M."/>
            <person name="Akashi H."/>
            <person name="Anderson W.W."/>
            <person name="Aquadro C.F."/>
            <person name="Ardell D.H."/>
            <person name="Arguello R."/>
            <person name="Artieri C.G."/>
            <person name="Barbash D.A."/>
            <person name="Barker D."/>
            <person name="Barsanti P."/>
            <person name="Batterham P."/>
            <person name="Batzoglou S."/>
            <person name="Begun D."/>
            <person name="Bhutkar A."/>
            <person name="Blanco E."/>
            <person name="Bosak S.A."/>
            <person name="Bradley R.K."/>
            <person name="Brand A.D."/>
            <person name="Brent M.R."/>
            <person name="Brooks A.N."/>
            <person name="Brown R.H."/>
            <person name="Butlin R.K."/>
            <person name="Caggese C."/>
            <person name="Calvi B.R."/>
            <person name="Bernardo de Carvalho A."/>
            <person name="Caspi A."/>
            <person name="Castrezana S."/>
            <person name="Celniker S.E."/>
            <person name="Chang J.L."/>
            <person name="Chapple C."/>
            <person name="Chatterji S."/>
            <person name="Chinwalla A."/>
            <person name="Civetta A."/>
            <person name="Clifton S.W."/>
            <person name="Comeron J.M."/>
            <person name="Costello J.C."/>
            <person name="Coyne J.A."/>
            <person name="Daub J."/>
            <person name="David R.G."/>
            <person name="Delcher A.L."/>
            <person name="Delehaunty K."/>
            <person name="Do C.B."/>
            <person name="Ebling H."/>
            <person name="Edwards K."/>
            <person name="Eickbush T."/>
            <person name="Evans J.D."/>
            <person name="Filipski A."/>
            <person name="Findeiss S."/>
            <person name="Freyhult E."/>
            <person name="Fulton L."/>
            <person name="Fulton R."/>
            <person name="Garcia A.C."/>
            <person name="Gardiner A."/>
            <person name="Garfield D.A."/>
            <person name="Garvin B.E."/>
            <person name="Gibson G."/>
            <person name="Gilbert D."/>
            <person name="Gnerre S."/>
            <person name="Godfrey J."/>
            <person name="Good R."/>
            <person name="Gotea V."/>
            <person name="Gravely B."/>
            <person name="Greenberg A.J."/>
            <person name="Griffiths-Jones S."/>
            <person name="Gross S."/>
            <person name="Guigo R."/>
            <person name="Gustafson E.A."/>
            <person name="Haerty W."/>
            <person name="Hahn M.W."/>
            <person name="Halligan D.L."/>
            <person name="Halpern A.L."/>
            <person name="Halter G.M."/>
            <person name="Han M.V."/>
            <person name="Heger A."/>
            <person name="Hillier L."/>
            <person name="Hinrichs A.S."/>
            <person name="Holmes I."/>
            <person name="Hoskins R.A."/>
            <person name="Hubisz M.J."/>
            <person name="Hultmark D."/>
            <person name="Huntley M.A."/>
            <person name="Jaffe D.B."/>
            <person name="Jagadeeshan S."/>
            <person name="Jeck W.R."/>
            <person name="Johnson J."/>
            <person name="Jones C.D."/>
            <person name="Jordan W.C."/>
            <person name="Karpen G.H."/>
            <person name="Kataoka E."/>
            <person name="Keightley P.D."/>
            <person name="Kheradpour P."/>
            <person name="Kirkness E.F."/>
            <person name="Koerich L.B."/>
            <person name="Kristiansen K."/>
            <person name="Kudrna D."/>
            <person name="Kulathinal R.J."/>
            <person name="Kumar S."/>
            <person name="Kwok R."/>
            <person name="Lander E."/>
            <person name="Langley C.H."/>
            <person name="Lapoint R."/>
            <person name="Lazzaro B.P."/>
            <person name="Lee S.J."/>
            <person name="Levesque L."/>
            <person name="Li R."/>
            <person name="Lin C.F."/>
            <person name="Lin M.F."/>
            <person name="Lindblad-Toh K."/>
            <person name="Llopart A."/>
            <person name="Long M."/>
            <person name="Low L."/>
            <person name="Lozovsky E."/>
            <person name="Lu J."/>
            <person name="Luo M."/>
            <person name="Machado C.A."/>
            <person name="Makalowski W."/>
            <person name="Marzo M."/>
            <person name="Matsuda M."/>
            <person name="Matzkin L."/>
            <person name="McAllister B."/>
            <person name="McBride C.S."/>
            <person name="McKernan B."/>
            <person name="McKernan K."/>
            <person name="Mendez-Lago M."/>
            <person name="Minx P."/>
            <person name="Mollenhauer M.U."/>
            <person name="Montooth K."/>
            <person name="Mount S.M."/>
            <person name="Mu X."/>
            <person name="Myers E."/>
            <person name="Negre B."/>
            <person name="Newfeld S."/>
            <person name="Nielsen R."/>
            <person name="Noor M.A."/>
            <person name="O'Grady P."/>
            <person name="Pachter L."/>
            <person name="Papaceit M."/>
            <person name="Parisi M.J."/>
            <person name="Parisi M."/>
            <person name="Parts L."/>
            <person name="Pedersen J.S."/>
            <person name="Pesole G."/>
            <person name="Phillippy A.M."/>
            <person name="Ponting C.P."/>
            <person name="Pop M."/>
            <person name="Porcelli D."/>
            <person name="Powell J.R."/>
            <person name="Prohaska S."/>
            <person name="Pruitt K."/>
            <person name="Puig M."/>
            <person name="Quesneville H."/>
            <person name="Ram K.R."/>
            <person name="Rand D."/>
            <person name="Rasmussen M.D."/>
            <person name="Reed L.K."/>
            <person name="Reenan R."/>
            <person name="Reily A."/>
            <person name="Remington K.A."/>
            <person name="Rieger T.T."/>
            <person name="Ritchie M.G."/>
            <person name="Robin C."/>
            <person name="Rogers Y.H."/>
            <person name="Rohde C."/>
            <person name="Rozas J."/>
            <person name="Rubenfield M.J."/>
            <person name="Ruiz A."/>
            <person name="Russo S."/>
            <person name="Salzberg S.L."/>
            <person name="Sanchez-Gracia A."/>
            <person name="Saranga D.J."/>
            <person name="Sato H."/>
            <person name="Schaeffer S.W."/>
            <person name="Schatz M.C."/>
            <person name="Schlenke T."/>
            <person name="Schwartz R."/>
            <person name="Segarra C."/>
            <person name="Singh R.S."/>
            <person name="Sirot L."/>
            <person name="Sirota M."/>
            <person name="Sisneros N.B."/>
            <person name="Smith C.D."/>
            <person name="Smith T.F."/>
            <person name="Spieth J."/>
            <person name="Stage D.E."/>
            <person name="Stark A."/>
            <person name="Stephan W."/>
            <person name="Strausberg R.L."/>
            <person name="Strempel S."/>
            <person name="Sturgill D."/>
            <person name="Sutton G."/>
            <person name="Sutton G.G."/>
            <person name="Tao W."/>
            <person name="Teichmann S."/>
            <person name="Tobari Y.N."/>
            <person name="Tomimura Y."/>
            <person name="Tsolas J.M."/>
            <person name="Valente V.L."/>
            <person name="Venter E."/>
            <person name="Venter J.C."/>
            <person name="Vicario S."/>
            <person name="Vieira F.G."/>
            <person name="Vilella A.J."/>
            <person name="Villasante A."/>
            <person name="Walenz B."/>
            <person name="Wang J."/>
            <person name="Wasserman M."/>
            <person name="Watts T."/>
            <person name="Wilson D."/>
            <person name="Wilson R.K."/>
            <person name="Wing R.A."/>
            <person name="Wolfner M.F."/>
            <person name="Wong A."/>
            <person name="Wong G.K."/>
            <person name="Wu C.I."/>
            <person name="Wu G."/>
            <person name="Yamamoto D."/>
            <person name="Yang H.P."/>
            <person name="Yang S.P."/>
            <person name="Yorke J.A."/>
            <person name="Yoshida K."/>
            <person name="Zdobnov E."/>
            <person name="Zhang P."/>
            <person name="Zhang Y."/>
            <person name="Zimin A.V."/>
            <person name="Baldwin J."/>
            <person name="Abdouelleil A."/>
            <person name="Abdulkadir J."/>
            <person name="Abebe A."/>
            <person name="Abera B."/>
            <person name="Abreu J."/>
            <person name="Acer S.C."/>
            <person name="Aftuck L."/>
            <person name="Alexander A."/>
            <person name="An P."/>
            <person name="Anderson E."/>
            <person name="Anderson S."/>
            <person name="Arachi H."/>
            <person name="Azer M."/>
            <person name="Bachantsang P."/>
            <person name="Barry A."/>
            <person name="Bayul T."/>
            <person name="Berlin A."/>
            <person name="Bessette D."/>
            <person name="Bloom T."/>
            <person name="Blye J."/>
            <person name="Boguslavskiy L."/>
            <person name="Bonnet C."/>
            <person name="Boukhgalter B."/>
            <person name="Bourzgui I."/>
            <person name="Brown A."/>
            <person name="Cahill P."/>
            <person name="Channer S."/>
            <person name="Cheshatsang Y."/>
            <person name="Chuda L."/>
            <person name="Citroen M."/>
            <person name="Collymore A."/>
            <person name="Cooke P."/>
            <person name="Costello M."/>
            <person name="D'Aco K."/>
            <person name="Daza R."/>
            <person name="De Haan G."/>
            <person name="DeGray S."/>
            <person name="DeMaso C."/>
            <person name="Dhargay N."/>
            <person name="Dooley K."/>
            <person name="Dooley E."/>
            <person name="Doricent M."/>
            <person name="Dorje P."/>
            <person name="Dorjee K."/>
            <person name="Dupes A."/>
            <person name="Elong R."/>
            <person name="Falk J."/>
            <person name="Farina A."/>
            <person name="Faro S."/>
            <person name="Ferguson D."/>
            <person name="Fisher S."/>
            <person name="Foley C.D."/>
            <person name="Franke A."/>
            <person name="Friedrich D."/>
            <person name="Gadbois L."/>
            <person name="Gearin G."/>
            <person name="Gearin C.R."/>
            <person name="Giannoukos G."/>
            <person name="Goode T."/>
            <person name="Graham J."/>
            <person name="Grandbois E."/>
            <person name="Grewal S."/>
            <person name="Gyaltsen K."/>
            <person name="Hafez N."/>
            <person name="Hagos B."/>
            <person name="Hall J."/>
            <person name="Henson C."/>
            <person name="Hollinger A."/>
            <person name="Honan T."/>
            <person name="Huard M.D."/>
            <person name="Hughes L."/>
            <person name="Hurhula B."/>
            <person name="Husby M.E."/>
            <person name="Kamat A."/>
            <person name="Kanga B."/>
            <person name="Kashin S."/>
            <person name="Khazanovich D."/>
            <person name="Kisner P."/>
            <person name="Lance K."/>
            <person name="Lara M."/>
            <person name="Lee W."/>
            <person name="Lennon N."/>
            <person name="Letendre F."/>
            <person name="LeVine R."/>
            <person name="Lipovsky A."/>
            <person name="Liu X."/>
            <person name="Liu J."/>
            <person name="Liu S."/>
            <person name="Lokyitsang T."/>
            <person name="Lokyitsang Y."/>
            <person name="Lubonja R."/>
            <person name="Lui A."/>
            <person name="MacDonald P."/>
            <person name="Magnisalis V."/>
            <person name="Maru K."/>
            <person name="Matthews C."/>
            <person name="McCusker W."/>
            <person name="McDonough S."/>
            <person name="Mehta T."/>
            <person name="Meldrim J."/>
            <person name="Meneus L."/>
            <person name="Mihai O."/>
            <person name="Mihalev A."/>
            <person name="Mihova T."/>
            <person name="Mittelman R."/>
            <person name="Mlenga V."/>
            <person name="Montmayeur A."/>
            <person name="Mulrain L."/>
            <person name="Navidi A."/>
            <person name="Naylor J."/>
            <person name="Negash T."/>
            <person name="Nguyen T."/>
            <person name="Nguyen N."/>
            <person name="Nicol R."/>
            <person name="Norbu C."/>
            <person name="Norbu N."/>
            <person name="Novod N."/>
            <person name="O'Neill B."/>
            <person name="Osman S."/>
            <person name="Markiewicz E."/>
            <person name="Oyono O.L."/>
            <person name="Patti C."/>
            <person name="Phunkhang P."/>
            <person name="Pierre F."/>
            <person name="Priest M."/>
            <person name="Raghuraman S."/>
            <person name="Rege F."/>
            <person name="Reyes R."/>
            <person name="Rise C."/>
            <person name="Rogov P."/>
            <person name="Ross K."/>
            <person name="Ryan E."/>
            <person name="Settipalli S."/>
            <person name="Shea T."/>
            <person name="Sherpa N."/>
            <person name="Shi L."/>
            <person name="Shih D."/>
            <person name="Sparrow T."/>
            <person name="Spaulding J."/>
            <person name="Stalker J."/>
            <person name="Stange-Thomann N."/>
            <person name="Stavropoulos S."/>
            <person name="Stone C."/>
            <person name="Strader C."/>
            <person name="Tesfaye S."/>
            <person name="Thomson T."/>
            <person name="Thoulutsang Y."/>
            <person name="Thoulutsang D."/>
            <person name="Topham K."/>
            <person name="Topping I."/>
            <person name="Tsamla T."/>
            <person name="Vassiliev H."/>
            <person name="Vo A."/>
            <person name="Wangchuk T."/>
            <person name="Wangdi T."/>
            <person name="Weiand M."/>
            <person name="Wilkinson J."/>
            <person name="Wilson A."/>
            <person name="Yadav S."/>
            <person name="Young G."/>
            <person name="Yu Q."/>
            <person name="Zembek L."/>
            <person name="Zhong D."/>
            <person name="Zimmer A."/>
            <person name="Zwirko Z."/>
            <person name="Jaffe D.B."/>
            <person name="Alvarez P."/>
            <person name="Brockman W."/>
            <person name="Butler J."/>
            <person name="Chin C."/>
            <person name="Gnerre S."/>
            <person name="Grabherr M."/>
            <person name="Kleber M."/>
            <person name="Mauceli E."/>
            <person name="MacCallum I."/>
        </authorList>
    </citation>
    <scope>NUCLEOTIDE SEQUENCE [LARGE SCALE GENOMIC DNA]</scope>
    <source>
        <strain evidence="3">Tai18E2 / Tucson 14021-0261.01</strain>
    </source>
</reference>
<feature type="domain" description="Dynein heavy chain tail" evidence="1">
    <location>
        <begin position="168"/>
        <end position="529"/>
    </location>
</feature>
<organism evidence="2 3">
    <name type="scientific">Drosophila yakuba</name>
    <name type="common">Fruit fly</name>
    <dbReference type="NCBI Taxonomy" id="7245"/>
    <lineage>
        <taxon>Eukaryota</taxon>
        <taxon>Metazoa</taxon>
        <taxon>Ecdysozoa</taxon>
        <taxon>Arthropoda</taxon>
        <taxon>Hexapoda</taxon>
        <taxon>Insecta</taxon>
        <taxon>Pterygota</taxon>
        <taxon>Neoptera</taxon>
        <taxon>Endopterygota</taxon>
        <taxon>Diptera</taxon>
        <taxon>Brachycera</taxon>
        <taxon>Muscomorpha</taxon>
        <taxon>Ephydroidea</taxon>
        <taxon>Drosophilidae</taxon>
        <taxon>Drosophila</taxon>
        <taxon>Sophophora</taxon>
    </lineage>
</organism>
<gene>
    <name evidence="2" type="primary">Dyak\GE28848</name>
    <name evidence="2" type="synonym">GE28848</name>
    <name evidence="2" type="ORF">Dyak_GE28848</name>
</gene>
<dbReference type="GO" id="GO:0005858">
    <property type="term" value="C:axonemal dynein complex"/>
    <property type="evidence" value="ECO:0007669"/>
    <property type="project" value="TreeGrafter"/>
</dbReference>
<dbReference type="KEGG" id="dya:Dyak_GE28848"/>
<dbReference type="OrthoDB" id="5593012at2759"/>
<dbReference type="InterPro" id="IPR013594">
    <property type="entry name" value="Dynein_heavy_tail"/>
</dbReference>
<dbReference type="Pfam" id="PF08385">
    <property type="entry name" value="DHC_N1"/>
    <property type="match status" value="1"/>
</dbReference>
<dbReference type="EMBL" id="CH891580">
    <property type="protein sequence ID" value="KRK05052.1"/>
    <property type="molecule type" value="Genomic_DNA"/>
</dbReference>
<name>A0A0R1E776_DROYA</name>
<accession>A0A0R1E776</accession>